<gene>
    <name evidence="9" type="ORF">AMAG_00566</name>
</gene>
<evidence type="ECO:0000256" key="6">
    <source>
        <dbReference type="ARBA" id="ARBA00023306"/>
    </source>
</evidence>
<dbReference type="GO" id="GO:0051301">
    <property type="term" value="P:cell division"/>
    <property type="evidence" value="ECO:0007669"/>
    <property type="project" value="UniProtKB-KW"/>
</dbReference>
<sequence length="812" mass="88175">MAAIPLALAPGQVLELVPAISQALDALTLWPTAPSQRTEPRLFFCTNACDPDPEPPLVVAVMGDPARSPLASMVHKPHLLIGALDQCVGNSLSSSAVEIQLERDFWTHAVPNVLSLSSLGRFGPAALTAQGPLSAQDEMDQEDVIMSDAEAGESGPGLHADAAAATNGAESIRSTIRLLPLSDRHANYVINTFILAMCSVPSPPTRHGIYVAREPDNRGRTDKAKKDDGMDLDLSRPAWTDRSSYTSTARVDYEGVVLPSQWTSAMDTGNVSVHSGRVLPLTVSAMEALDTTLIQSEQVAGPGEFRLWARRGDINETTVLARYRLATADFLLGGRRANNETMTAHLEVHSCWNLDSKDQVRAFLARNQGDVARRAALIAPADVQPRAVVHLALNGHGARAITSTRRIRREIARIEQWCEIKNGSLTWEDLGRDLAGRKKQLGASDQNEGSPVAKRRRRHWKPLSDWLPDLLAAVQDSAAAAQRDAAELDSDTDDEAAYASSGVIGLNPAHDAGAGRKDSRGALRPRTGLDFTEQLWSFCRRAVLADDLANALTGVADELEQGRLLPTLDRSNPTMIADLCRDCLRLAATQSHRTDYAEIRQRITERFDMLTEDPLEWLVEVGIYKIARDLTYHLARYAGGPPRALLVPGSSSLGGGGGGGDAAVLVDFADETENQVRTLKCLLRMLDVCEFIDEHAAHVPARVFRDVFKVVAGPAFDANNDDRIVQVAVPLPQNSAETAVFLDKLLPPHQWIVHLAAMSSTAIERVWVTVLDRREDLETVGDDEGDASQQLGLLVPRYEIAVGCGEMSMDGL</sequence>
<dbReference type="GO" id="GO:1990423">
    <property type="term" value="C:RZZ complex"/>
    <property type="evidence" value="ECO:0007669"/>
    <property type="project" value="InterPro"/>
</dbReference>
<keyword evidence="5" id="KW-0498">Mitosis</keyword>
<dbReference type="EMBL" id="GG745328">
    <property type="protein sequence ID" value="KNE54602.1"/>
    <property type="molecule type" value="Genomic_DNA"/>
</dbReference>
<comment type="similarity">
    <text evidence="2">Belongs to the ZWILCH family.</text>
</comment>
<organism evidence="9 10">
    <name type="scientific">Allomyces macrogynus (strain ATCC 38327)</name>
    <name type="common">Allomyces javanicus var. macrogynus</name>
    <dbReference type="NCBI Taxonomy" id="578462"/>
    <lineage>
        <taxon>Eukaryota</taxon>
        <taxon>Fungi</taxon>
        <taxon>Fungi incertae sedis</taxon>
        <taxon>Blastocladiomycota</taxon>
        <taxon>Blastocladiomycetes</taxon>
        <taxon>Blastocladiales</taxon>
        <taxon>Blastocladiaceae</taxon>
        <taxon>Allomyces</taxon>
    </lineage>
</organism>
<dbReference type="InterPro" id="IPR018630">
    <property type="entry name" value="Zwilch"/>
</dbReference>
<evidence type="ECO:0000256" key="4">
    <source>
        <dbReference type="ARBA" id="ARBA00022618"/>
    </source>
</evidence>
<keyword evidence="3" id="KW-0158">Chromosome</keyword>
<dbReference type="OrthoDB" id="5556307at2759"/>
<evidence type="ECO:0000256" key="5">
    <source>
        <dbReference type="ARBA" id="ARBA00022776"/>
    </source>
</evidence>
<keyword evidence="7" id="KW-0137">Centromere</keyword>
<evidence type="ECO:0000313" key="10">
    <source>
        <dbReference type="Proteomes" id="UP000054350"/>
    </source>
</evidence>
<keyword evidence="10" id="KW-1185">Reference proteome</keyword>
<dbReference type="GO" id="GO:0034501">
    <property type="term" value="P:protein localization to kinetochore"/>
    <property type="evidence" value="ECO:0007669"/>
    <property type="project" value="TreeGrafter"/>
</dbReference>
<keyword evidence="6" id="KW-0131">Cell cycle</keyword>
<accession>A0A0L0RW27</accession>
<evidence type="ECO:0000256" key="1">
    <source>
        <dbReference type="ARBA" id="ARBA00004584"/>
    </source>
</evidence>
<dbReference type="Gene3D" id="1.10.287.1880">
    <property type="match status" value="1"/>
</dbReference>
<feature type="region of interest" description="Disordered" evidence="8">
    <location>
        <begin position="438"/>
        <end position="457"/>
    </location>
</feature>
<dbReference type="eggNOG" id="KOG4803">
    <property type="taxonomic scope" value="Eukaryota"/>
</dbReference>
<protein>
    <submittedName>
        <fullName evidence="9">Uncharacterized protein</fullName>
    </submittedName>
</protein>
<dbReference type="GO" id="GO:0007094">
    <property type="term" value="P:mitotic spindle assembly checkpoint signaling"/>
    <property type="evidence" value="ECO:0007669"/>
    <property type="project" value="TreeGrafter"/>
</dbReference>
<proteinExistence type="inferred from homology"/>
<evidence type="ECO:0000256" key="8">
    <source>
        <dbReference type="SAM" id="MobiDB-lite"/>
    </source>
</evidence>
<reference evidence="10" key="2">
    <citation type="submission" date="2009-11" db="EMBL/GenBank/DDBJ databases">
        <title>The Genome Sequence of Allomyces macrogynus strain ATCC 38327.</title>
        <authorList>
            <consortium name="The Broad Institute Genome Sequencing Platform"/>
            <person name="Russ C."/>
            <person name="Cuomo C."/>
            <person name="Shea T."/>
            <person name="Young S.K."/>
            <person name="Zeng Q."/>
            <person name="Koehrsen M."/>
            <person name="Haas B."/>
            <person name="Borodovsky M."/>
            <person name="Guigo R."/>
            <person name="Alvarado L."/>
            <person name="Berlin A."/>
            <person name="Borenstein D."/>
            <person name="Chen Z."/>
            <person name="Engels R."/>
            <person name="Freedman E."/>
            <person name="Gellesch M."/>
            <person name="Goldberg J."/>
            <person name="Griggs A."/>
            <person name="Gujja S."/>
            <person name="Heiman D."/>
            <person name="Hepburn T."/>
            <person name="Howarth C."/>
            <person name="Jen D."/>
            <person name="Larson L."/>
            <person name="Lewis B."/>
            <person name="Mehta T."/>
            <person name="Park D."/>
            <person name="Pearson M."/>
            <person name="Roberts A."/>
            <person name="Saif S."/>
            <person name="Shenoy N."/>
            <person name="Sisk P."/>
            <person name="Stolte C."/>
            <person name="Sykes S."/>
            <person name="Walk T."/>
            <person name="White J."/>
            <person name="Yandava C."/>
            <person name="Burger G."/>
            <person name="Gray M.W."/>
            <person name="Holland P.W.H."/>
            <person name="King N."/>
            <person name="Lang F.B.F."/>
            <person name="Roger A.J."/>
            <person name="Ruiz-Trillo I."/>
            <person name="Lander E."/>
            <person name="Nusbaum C."/>
        </authorList>
    </citation>
    <scope>NUCLEOTIDE SEQUENCE [LARGE SCALE GENOMIC DNA]</scope>
    <source>
        <strain evidence="10">ATCC 38327</strain>
    </source>
</reference>
<comment type="subcellular location">
    <subcellularLocation>
        <location evidence="1">Chromosome</location>
        <location evidence="1">Centromere</location>
    </subcellularLocation>
</comment>
<reference evidence="9 10" key="1">
    <citation type="submission" date="2009-11" db="EMBL/GenBank/DDBJ databases">
        <title>Annotation of Allomyces macrogynus ATCC 38327.</title>
        <authorList>
            <consortium name="The Broad Institute Genome Sequencing Platform"/>
            <person name="Russ C."/>
            <person name="Cuomo C."/>
            <person name="Burger G."/>
            <person name="Gray M.W."/>
            <person name="Holland P.W.H."/>
            <person name="King N."/>
            <person name="Lang F.B.F."/>
            <person name="Roger A.J."/>
            <person name="Ruiz-Trillo I."/>
            <person name="Young S.K."/>
            <person name="Zeng Q."/>
            <person name="Gargeya S."/>
            <person name="Fitzgerald M."/>
            <person name="Haas B."/>
            <person name="Abouelleil A."/>
            <person name="Alvarado L."/>
            <person name="Arachchi H.M."/>
            <person name="Berlin A."/>
            <person name="Chapman S.B."/>
            <person name="Gearin G."/>
            <person name="Goldberg J."/>
            <person name="Griggs A."/>
            <person name="Gujja S."/>
            <person name="Hansen M."/>
            <person name="Heiman D."/>
            <person name="Howarth C."/>
            <person name="Larimer J."/>
            <person name="Lui A."/>
            <person name="MacDonald P.J.P."/>
            <person name="McCowen C."/>
            <person name="Montmayeur A."/>
            <person name="Murphy C."/>
            <person name="Neiman D."/>
            <person name="Pearson M."/>
            <person name="Priest M."/>
            <person name="Roberts A."/>
            <person name="Saif S."/>
            <person name="Shea T."/>
            <person name="Sisk P."/>
            <person name="Stolte C."/>
            <person name="Sykes S."/>
            <person name="Wortman J."/>
            <person name="Nusbaum C."/>
            <person name="Birren B."/>
        </authorList>
    </citation>
    <scope>NUCLEOTIDE SEQUENCE [LARGE SCALE GENOMIC DNA]</scope>
    <source>
        <strain evidence="9 10">ATCC 38327</strain>
    </source>
</reference>
<name>A0A0L0RW27_ALLM3</name>
<dbReference type="STRING" id="578462.A0A0L0RW27"/>
<dbReference type="AlphaFoldDB" id="A0A0L0RW27"/>
<evidence type="ECO:0000256" key="2">
    <source>
        <dbReference type="ARBA" id="ARBA00009062"/>
    </source>
</evidence>
<evidence type="ECO:0000313" key="9">
    <source>
        <dbReference type="EMBL" id="KNE54602.1"/>
    </source>
</evidence>
<evidence type="ECO:0000256" key="3">
    <source>
        <dbReference type="ARBA" id="ARBA00022454"/>
    </source>
</evidence>
<dbReference type="VEuPathDB" id="FungiDB:AMAG_00566"/>
<dbReference type="PANTHER" id="PTHR15995:SF1">
    <property type="entry name" value="PROTEIN ZWILCH HOMOLOG"/>
    <property type="match status" value="1"/>
</dbReference>
<dbReference type="Proteomes" id="UP000054350">
    <property type="component" value="Unassembled WGS sequence"/>
</dbReference>
<dbReference type="PANTHER" id="PTHR15995">
    <property type="entry name" value="PROTEIN ZWILCH HOMOLOG"/>
    <property type="match status" value="1"/>
</dbReference>
<evidence type="ECO:0000256" key="7">
    <source>
        <dbReference type="ARBA" id="ARBA00023328"/>
    </source>
</evidence>
<keyword evidence="4" id="KW-0132">Cell division</keyword>